<gene>
    <name evidence="2" type="ORF">DFP72DRAFT_913626</name>
</gene>
<feature type="non-terminal residue" evidence="2">
    <location>
        <position position="1"/>
    </location>
</feature>
<dbReference type="OrthoDB" id="415460at2759"/>
<dbReference type="EMBL" id="JACGCI010000064">
    <property type="protein sequence ID" value="KAF6749214.1"/>
    <property type="molecule type" value="Genomic_DNA"/>
</dbReference>
<sequence length="99" mass="10220">PNSPPSPSAPHRSTPPRSSPQRKASQTTTSSSPSAPHGRGAPASSSSAFAMPMGSTALIMVLETVPTFPRVSTRVWIGMEAGLAVVYTVEYHEGCVGAL</sequence>
<feature type="compositionally biased region" description="Low complexity" evidence="1">
    <location>
        <begin position="24"/>
        <end position="49"/>
    </location>
</feature>
<protein>
    <submittedName>
        <fullName evidence="2">Uncharacterized protein</fullName>
    </submittedName>
</protein>
<evidence type="ECO:0000256" key="1">
    <source>
        <dbReference type="SAM" id="MobiDB-lite"/>
    </source>
</evidence>
<evidence type="ECO:0000313" key="3">
    <source>
        <dbReference type="Proteomes" id="UP000521943"/>
    </source>
</evidence>
<feature type="non-terminal residue" evidence="2">
    <location>
        <position position="99"/>
    </location>
</feature>
<proteinExistence type="predicted"/>
<dbReference type="AlphaFoldDB" id="A0A8H6HLH9"/>
<organism evidence="2 3">
    <name type="scientific">Ephemerocybe angulata</name>
    <dbReference type="NCBI Taxonomy" id="980116"/>
    <lineage>
        <taxon>Eukaryota</taxon>
        <taxon>Fungi</taxon>
        <taxon>Dikarya</taxon>
        <taxon>Basidiomycota</taxon>
        <taxon>Agaricomycotina</taxon>
        <taxon>Agaricomycetes</taxon>
        <taxon>Agaricomycetidae</taxon>
        <taxon>Agaricales</taxon>
        <taxon>Agaricineae</taxon>
        <taxon>Psathyrellaceae</taxon>
        <taxon>Ephemerocybe</taxon>
    </lineage>
</organism>
<keyword evidence="3" id="KW-1185">Reference proteome</keyword>
<name>A0A8H6HLH9_9AGAR</name>
<evidence type="ECO:0000313" key="2">
    <source>
        <dbReference type="EMBL" id="KAF6749214.1"/>
    </source>
</evidence>
<accession>A0A8H6HLH9</accession>
<dbReference type="Proteomes" id="UP000521943">
    <property type="component" value="Unassembled WGS sequence"/>
</dbReference>
<reference evidence="2 3" key="1">
    <citation type="submission" date="2020-07" db="EMBL/GenBank/DDBJ databases">
        <title>Comparative genomics of pyrophilous fungi reveals a link between fire events and developmental genes.</title>
        <authorList>
            <consortium name="DOE Joint Genome Institute"/>
            <person name="Steindorff A.S."/>
            <person name="Carver A."/>
            <person name="Calhoun S."/>
            <person name="Stillman K."/>
            <person name="Liu H."/>
            <person name="Lipzen A."/>
            <person name="Pangilinan J."/>
            <person name="Labutti K."/>
            <person name="Bruns T.D."/>
            <person name="Grigoriev I.V."/>
        </authorList>
    </citation>
    <scope>NUCLEOTIDE SEQUENCE [LARGE SCALE GENOMIC DNA]</scope>
    <source>
        <strain evidence="2 3">CBS 144469</strain>
    </source>
</reference>
<feature type="region of interest" description="Disordered" evidence="1">
    <location>
        <begin position="1"/>
        <end position="49"/>
    </location>
</feature>
<comment type="caution">
    <text evidence="2">The sequence shown here is derived from an EMBL/GenBank/DDBJ whole genome shotgun (WGS) entry which is preliminary data.</text>
</comment>